<dbReference type="InterPro" id="IPR017871">
    <property type="entry name" value="ABC_transporter-like_CS"/>
</dbReference>
<keyword evidence="2" id="KW-0813">Transport</keyword>
<evidence type="ECO:0000256" key="2">
    <source>
        <dbReference type="ARBA" id="ARBA00022448"/>
    </source>
</evidence>
<dbReference type="RefSeq" id="WP_097653609.1">
    <property type="nucleotide sequence ID" value="NZ_LYXE01000103.1"/>
</dbReference>
<accession>A0A2H3L7T5</accession>
<dbReference type="PROSITE" id="PS50893">
    <property type="entry name" value="ABC_TRANSPORTER_2"/>
    <property type="match status" value="1"/>
</dbReference>
<proteinExistence type="inferred from homology"/>
<comment type="caution">
    <text evidence="7">The sequence shown here is derived from an EMBL/GenBank/DDBJ whole genome shotgun (WGS) entry which is preliminary data.</text>
</comment>
<dbReference type="InterPro" id="IPR027417">
    <property type="entry name" value="P-loop_NTPase"/>
</dbReference>
<dbReference type="PANTHER" id="PTHR43117">
    <property type="entry name" value="OSMOPROTECTANT IMPORT ATP-BINDING PROTEIN OSMV"/>
    <property type="match status" value="1"/>
</dbReference>
<dbReference type="InterPro" id="IPR003439">
    <property type="entry name" value="ABC_transporter-like_ATP-bd"/>
</dbReference>
<dbReference type="FunFam" id="3.40.50.300:FF:000425">
    <property type="entry name" value="Probable ABC transporter, ATP-binding subunit"/>
    <property type="match status" value="1"/>
</dbReference>
<evidence type="ECO:0000313" key="8">
    <source>
        <dbReference type="Proteomes" id="UP000220922"/>
    </source>
</evidence>
<gene>
    <name evidence="7" type="ORF">A9Q02_15850</name>
</gene>
<evidence type="ECO:0000256" key="3">
    <source>
        <dbReference type="ARBA" id="ARBA00022741"/>
    </source>
</evidence>
<dbReference type="GO" id="GO:0015418">
    <property type="term" value="F:ABC-type quaternary ammonium compound transporting activity"/>
    <property type="evidence" value="ECO:0007669"/>
    <property type="project" value="UniProtKB-EC"/>
</dbReference>
<sequence>MSMLVADELTKQFPGESQPAVDAVSFTVEPGEFIVLLGPSGCGKTTLLKMINRLYEPTSGRFFIEGVDARDMPVTALRRRIGYAIQQTGLFPHLRIAQNIAVVPRLLGWSNDRIEARIDALLDLVGLPREFRQRYPRQLSGGQQQRVGLARALAADPAMMLMDEPFGALDAITRTRLQDELMAIQRKLHKTILFVTHDIEEALRLADRVMVMKDGRIIQFAPPLMLLAQPEDPFVAELTGASDLLRQLSLITVERALAHPGLQPSTDETADLTPLHPQDDLRLALTRLLSVGDEGLVVVEDGRMCGRLTLNHLQAVLRDTALLGAQR</sequence>
<dbReference type="EC" id="7.6.2.9" evidence="5"/>
<dbReference type="AlphaFoldDB" id="A0A2H3L7T5"/>
<dbReference type="GO" id="GO:0016887">
    <property type="term" value="F:ATP hydrolysis activity"/>
    <property type="evidence" value="ECO:0007669"/>
    <property type="project" value="InterPro"/>
</dbReference>
<evidence type="ECO:0000313" key="7">
    <source>
        <dbReference type="EMBL" id="PDV98356.1"/>
    </source>
</evidence>
<dbReference type="EMBL" id="LYXE01000103">
    <property type="protein sequence ID" value="PDV98356.1"/>
    <property type="molecule type" value="Genomic_DNA"/>
</dbReference>
<reference evidence="7 8" key="1">
    <citation type="submission" date="2016-05" db="EMBL/GenBank/DDBJ databases">
        <authorList>
            <person name="Lavstsen T."/>
            <person name="Jespersen J.S."/>
        </authorList>
    </citation>
    <scope>NUCLEOTIDE SEQUENCE [LARGE SCALE GENOMIC DNA]</scope>
    <source>
        <strain evidence="7 8">B7-9</strain>
    </source>
</reference>
<protein>
    <recommendedName>
        <fullName evidence="5">ABC-type quaternary amine transporter</fullName>
        <ecNumber evidence="5">7.6.2.9</ecNumber>
    </recommendedName>
</protein>
<dbReference type="Proteomes" id="UP000220922">
    <property type="component" value="Unassembled WGS sequence"/>
</dbReference>
<dbReference type="GO" id="GO:0005524">
    <property type="term" value="F:ATP binding"/>
    <property type="evidence" value="ECO:0007669"/>
    <property type="project" value="UniProtKB-KW"/>
</dbReference>
<dbReference type="InterPro" id="IPR003593">
    <property type="entry name" value="AAA+_ATPase"/>
</dbReference>
<dbReference type="Pfam" id="PF00005">
    <property type="entry name" value="ABC_tran"/>
    <property type="match status" value="1"/>
</dbReference>
<dbReference type="SMART" id="SM00382">
    <property type="entry name" value="AAA"/>
    <property type="match status" value="1"/>
</dbReference>
<evidence type="ECO:0000256" key="1">
    <source>
        <dbReference type="ARBA" id="ARBA00005417"/>
    </source>
</evidence>
<dbReference type="SUPFAM" id="SSF52540">
    <property type="entry name" value="P-loop containing nucleoside triphosphate hydrolases"/>
    <property type="match status" value="1"/>
</dbReference>
<comment type="similarity">
    <text evidence="1">Belongs to the ABC transporter superfamily.</text>
</comment>
<evidence type="ECO:0000259" key="6">
    <source>
        <dbReference type="PROSITE" id="PS50893"/>
    </source>
</evidence>
<keyword evidence="4 7" id="KW-0067">ATP-binding</keyword>
<dbReference type="Gene3D" id="3.40.50.300">
    <property type="entry name" value="P-loop containing nucleotide triphosphate hydrolases"/>
    <property type="match status" value="1"/>
</dbReference>
<feature type="domain" description="ABC transporter" evidence="6">
    <location>
        <begin position="4"/>
        <end position="239"/>
    </location>
</feature>
<evidence type="ECO:0000256" key="4">
    <source>
        <dbReference type="ARBA" id="ARBA00022840"/>
    </source>
</evidence>
<dbReference type="OrthoDB" id="9802264at2"/>
<keyword evidence="3" id="KW-0547">Nucleotide-binding</keyword>
<dbReference type="PROSITE" id="PS00211">
    <property type="entry name" value="ABC_TRANSPORTER_1"/>
    <property type="match status" value="1"/>
</dbReference>
<evidence type="ECO:0000256" key="5">
    <source>
        <dbReference type="ARBA" id="ARBA00066388"/>
    </source>
</evidence>
<keyword evidence="8" id="KW-1185">Reference proteome</keyword>
<organism evidence="7 8">
    <name type="scientific">Candidatus Chloroploca asiatica</name>
    <dbReference type="NCBI Taxonomy" id="1506545"/>
    <lineage>
        <taxon>Bacteria</taxon>
        <taxon>Bacillati</taxon>
        <taxon>Chloroflexota</taxon>
        <taxon>Chloroflexia</taxon>
        <taxon>Chloroflexales</taxon>
        <taxon>Chloroflexineae</taxon>
        <taxon>Oscillochloridaceae</taxon>
        <taxon>Candidatus Chloroploca</taxon>
    </lineage>
</organism>
<dbReference type="PANTHER" id="PTHR43117:SF4">
    <property type="entry name" value="OSMOPROTECTANT IMPORT ATP-BINDING PROTEIN OSMV"/>
    <property type="match status" value="1"/>
</dbReference>
<name>A0A2H3L7T5_9CHLR</name>